<gene>
    <name evidence="3" type="ORF">CSUI_002352</name>
</gene>
<feature type="compositionally biased region" description="Basic and acidic residues" evidence="2">
    <location>
        <begin position="392"/>
        <end position="401"/>
    </location>
</feature>
<dbReference type="RefSeq" id="XP_067925471.1">
    <property type="nucleotide sequence ID" value="XM_068062554.1"/>
</dbReference>
<dbReference type="PANTHER" id="PTHR23244">
    <property type="entry name" value="KELCH REPEAT DOMAIN"/>
    <property type="match status" value="1"/>
</dbReference>
<feature type="compositionally biased region" description="Polar residues" evidence="2">
    <location>
        <begin position="373"/>
        <end position="390"/>
    </location>
</feature>
<dbReference type="InterPro" id="IPR006652">
    <property type="entry name" value="Kelch_1"/>
</dbReference>
<comment type="caution">
    <text evidence="3">The sequence shown here is derived from an EMBL/GenBank/DDBJ whole genome shotgun (WGS) entry which is preliminary data.</text>
</comment>
<dbReference type="VEuPathDB" id="ToxoDB:CSUI_002352"/>
<keyword evidence="4" id="KW-1185">Reference proteome</keyword>
<dbReference type="Pfam" id="PF24681">
    <property type="entry name" value="Kelch_KLHDC2_KLHL20_DRC7"/>
    <property type="match status" value="1"/>
</dbReference>
<feature type="region of interest" description="Disordered" evidence="2">
    <location>
        <begin position="719"/>
        <end position="825"/>
    </location>
</feature>
<feature type="region of interest" description="Disordered" evidence="2">
    <location>
        <begin position="369"/>
        <end position="461"/>
    </location>
</feature>
<feature type="compositionally biased region" description="Low complexity" evidence="2">
    <location>
        <begin position="417"/>
        <end position="433"/>
    </location>
</feature>
<reference evidence="3 4" key="1">
    <citation type="journal article" date="2017" name="Int. J. Parasitol.">
        <title>The genome of the protozoan parasite Cystoisospora suis and a reverse vaccinology approach to identify vaccine candidates.</title>
        <authorList>
            <person name="Palmieri N."/>
            <person name="Shrestha A."/>
            <person name="Ruttkowski B."/>
            <person name="Beck T."/>
            <person name="Vogl C."/>
            <person name="Tomley F."/>
            <person name="Blake D.P."/>
            <person name="Joachim A."/>
        </authorList>
    </citation>
    <scope>NUCLEOTIDE SEQUENCE [LARGE SCALE GENOMIC DNA]</scope>
    <source>
        <strain evidence="3 4">Wien I</strain>
    </source>
</reference>
<dbReference type="OrthoDB" id="428516at2759"/>
<evidence type="ECO:0000256" key="2">
    <source>
        <dbReference type="SAM" id="MobiDB-lite"/>
    </source>
</evidence>
<feature type="compositionally biased region" description="Pro residues" evidence="2">
    <location>
        <begin position="404"/>
        <end position="413"/>
    </location>
</feature>
<evidence type="ECO:0000313" key="4">
    <source>
        <dbReference type="Proteomes" id="UP000221165"/>
    </source>
</evidence>
<feature type="region of interest" description="Disordered" evidence="2">
    <location>
        <begin position="1"/>
        <end position="23"/>
    </location>
</feature>
<feature type="compositionally biased region" description="Low complexity" evidence="2">
    <location>
        <begin position="1547"/>
        <end position="1565"/>
    </location>
</feature>
<dbReference type="GeneID" id="94425765"/>
<feature type="region of interest" description="Disordered" evidence="2">
    <location>
        <begin position="105"/>
        <end position="191"/>
    </location>
</feature>
<feature type="compositionally biased region" description="Basic and acidic residues" evidence="2">
    <location>
        <begin position="721"/>
        <end position="730"/>
    </location>
</feature>
<feature type="compositionally biased region" description="Basic and acidic residues" evidence="2">
    <location>
        <begin position="135"/>
        <end position="155"/>
    </location>
</feature>
<dbReference type="Pfam" id="PF01344">
    <property type="entry name" value="Kelch_1"/>
    <property type="match status" value="1"/>
</dbReference>
<feature type="coiled-coil region" evidence="1">
    <location>
        <begin position="2365"/>
        <end position="2462"/>
    </location>
</feature>
<feature type="compositionally biased region" description="Basic and acidic residues" evidence="2">
    <location>
        <begin position="174"/>
        <end position="187"/>
    </location>
</feature>
<feature type="compositionally biased region" description="Polar residues" evidence="2">
    <location>
        <begin position="748"/>
        <end position="758"/>
    </location>
</feature>
<feature type="region of interest" description="Disordered" evidence="2">
    <location>
        <begin position="937"/>
        <end position="967"/>
    </location>
</feature>
<feature type="compositionally biased region" description="Basic and acidic residues" evidence="2">
    <location>
        <begin position="63"/>
        <end position="81"/>
    </location>
</feature>
<dbReference type="PANTHER" id="PTHR23244:SF498">
    <property type="entry name" value="C2 DOMAIN-CONTAINING PROTEIN"/>
    <property type="match status" value="1"/>
</dbReference>
<keyword evidence="1" id="KW-0175">Coiled coil</keyword>
<evidence type="ECO:0000256" key="1">
    <source>
        <dbReference type="SAM" id="Coils"/>
    </source>
</evidence>
<accession>A0A2C6L516</accession>
<name>A0A2C6L516_9APIC</name>
<evidence type="ECO:0000313" key="3">
    <source>
        <dbReference type="EMBL" id="PHJ23797.1"/>
    </source>
</evidence>
<organism evidence="3 4">
    <name type="scientific">Cystoisospora suis</name>
    <dbReference type="NCBI Taxonomy" id="483139"/>
    <lineage>
        <taxon>Eukaryota</taxon>
        <taxon>Sar</taxon>
        <taxon>Alveolata</taxon>
        <taxon>Apicomplexa</taxon>
        <taxon>Conoidasida</taxon>
        <taxon>Coccidia</taxon>
        <taxon>Eucoccidiorida</taxon>
        <taxon>Eimeriorina</taxon>
        <taxon>Sarcocystidae</taxon>
        <taxon>Cystoisospora</taxon>
    </lineage>
</organism>
<feature type="compositionally biased region" description="Polar residues" evidence="2">
    <location>
        <begin position="1682"/>
        <end position="1695"/>
    </location>
</feature>
<feature type="compositionally biased region" description="Basic and acidic residues" evidence="2">
    <location>
        <begin position="1401"/>
        <end position="1412"/>
    </location>
</feature>
<proteinExistence type="predicted"/>
<feature type="region of interest" description="Disordered" evidence="2">
    <location>
        <begin position="41"/>
        <end position="91"/>
    </location>
</feature>
<dbReference type="EMBL" id="MIGC01001002">
    <property type="protein sequence ID" value="PHJ23797.1"/>
    <property type="molecule type" value="Genomic_DNA"/>
</dbReference>
<feature type="compositionally biased region" description="Polar residues" evidence="2">
    <location>
        <begin position="531"/>
        <end position="542"/>
    </location>
</feature>
<feature type="region of interest" description="Disordered" evidence="2">
    <location>
        <begin position="1547"/>
        <end position="1634"/>
    </location>
</feature>
<feature type="compositionally biased region" description="Basic and acidic residues" evidence="2">
    <location>
        <begin position="1587"/>
        <end position="1598"/>
    </location>
</feature>
<feature type="compositionally biased region" description="Basic and acidic residues" evidence="2">
    <location>
        <begin position="778"/>
        <end position="789"/>
    </location>
</feature>
<sequence length="2555" mass="271076">MNEEKGCIGSRNSKGQPMKTGEAEIEVKIAEQMTFCRGDADESCLADGSSSSAHENSPSMSADWKEGDLSVEGEKRRHVQGEDDDMAGDETSATAAVVTETVHLADLADRSPSLGESVIAAQERHTENSAATDSSGKKLVVDGKQKSCHQERGGAKEVCTGAGGEARTSCDQNGDGKKSQEDNEKKSSSSAVASSFDKVPFVIGLSDSGKGGGYPHQSDGVCVVTSIDSLALSAVPLLSATATEVTAASSSLFRESSTSCVVRSRGTGSPYQELGDGVSRDKWIPSSGGKFILDEKDLVDQSLFVGQVPAILLDFLKDETQNILCPPPGLERDVGEKLTCSGDGSAARPLSNFQEDREVSRLLQSLMPDHSAHQPSQQQDEQLRLSATQEESCEKGYRLERALGPPPPAPVSPPLISGRACAPPGSSGSSTAGEDTRAKSEENFAPLEARQTFSKSPRGKGASFIKADVIRAVFDGGNPLLSASGVDSTPSSSQQHADEQQQGRVPSGLQQGGHPLLEDASFLRLLHGENTKGNSSPGTMSSRQRERGDNSTGKNSGSEFMRQTQADHLQFQQQQVLVKDSTGVVEAAFVSNTGLPVTLSAPPLQREDERKGQSFAAHQQLLVHSGRLMASQLSAAVPSAEGENTNNSAKVVVPTSRVGGLSTIAGAAAAGSSDDGDERSGLSLSFASCGRRTGERDRRSNYQSAGLGAAVFRGGSLTSVAEERDSETISRRTTQQVDQSGAPAPGQLTWSHPSSNLGGTTGREQPKSVSSLGSSLFREVHLSREEGSRSRSPAIESVPREVSVPPPPAPGLTMFPRNDGLTGGRDIGVGEKTSTASGAAGFSSSQQQLRVTSPQHPIELQLLQAHLAAQAEISDSVTIAEHDTATQQQHCRRPRQDQLLSTTAGGGLTSLPLVQEENAKNQELFSKSQKLLQLSQQAHGLSGRQSAPGQGASPRQAPFSSDAGLGSLHKEIGTGKMRFGEDEGFESAENASLASFDLLLLAEQLGRGTAERQFFSKYTRERECIPREKIMEREKCVGGAKVRGQPLSTTDTFVMRDKNSLPPVQALLSALQDSPRNLGGEAGEWCGDMKNQKGGKCAQTDVAVACSEGSLDQMKLIEVYRALLSKRFPHAVNGAAEAAVRRSSFSAPAGKKMMLRQLEESPSELQRSGVVSHPEPEGALSVQKSAAAQKGTALCGRPSSAVSPHGLWRTPGCMDLPAQGGLPLLGVEGAASRRGLDLFTPERVRGKKESPYGSERGQLTSGAAVPVHSVCKRLYMWEKLTVHSLAHSPPSATGQADSLSAFAGILSEGGRVAYCEMGIFAFGGRRGKDGELCNTVSWLRPTHGSSSFCWVPLPATGEAPPPCSGMIVCATTELGRHFTPSMSSLDSGYGRVVATPGGEQESLKSEDGHDVATKGGLDRNPVQGGRKSISDGNKAVVEPVDGATDGEAGDQESSKEGETVVGMRNSISEAQGGKKTEASENTPGPGLVPGGGPKLLVYGGRSRDGIADWNSLYSFDLTTHEWSRLSVDPSKLFETLQCWQDSSGMSRSESVASMSSDSSLSSTDSAGQAAKPENSRLASVRTATPAKTEERGRQKPDCKQSCPQKAKRPGTDQQDECQSAGTDRNARQAAVPPPPMLLQDSSWCYSPYDDSLYVFGGIGRQGRRLRPSARSESTRESRTSENMPATNSAATSRRNATGPAAREPSFVMCGSWECRNQLWRLDLKVLRWTEVPVRAGNGNCDTDVTGGGEGVYVIQNGPDTQQGGKFACVSTASGSSPVVLGSMDGLSTHHRDRNPYPAGNNSTTTGDQTTFSWSTESVVPSDSWTLGGKAANGRVLSSTCTGADVRGEHLGRGEYEELRKRNAAAGGQEGLKCAVGETTERTGGRGGVAGGDLTCSVKPDRTLSGGNSDRRYPSIPKGRAGHSCVYKDGRLWVFGGFSTQEELGDIYSFDIQGRYWEEVIPCCSQGAADARALGIGVSTGADRLARPSPRYGHGAVVVEDSMFIFGGYGGKQSCLSDLWEFRLPSSRWSKLLVEGQIPLPRFRCSAAVLNDSLFIFEGRGSIQPSLPQHSTPQPGLPNGQCTSPFNGSVDQANNAAAPSSCKRSTVFTDAYRIHLSKNGARKVESPLLSKTVESPVVTVRAGLPDRTRLVENAAGGVMVDLSQQLGATLQSFRGESGPSLFVSEDRLNCPDSTCCSSTLLRPTSAAGHPSGVPRGGRAGDLCTGGAVVNPGSVTDPQGAGDVAQKRTGDFPRIVWNSTKPVKASSLKVNANSDEGLGSEVVSQLATRSSGKKVLSVGELKALLGETRRFPAAVQGREDGSVTAADGLSSEAFEAGTTSKTWGGGERGEAGDVVLSKPVELCLQLHQKLKATKEAEEQQRQRKEAALVLLGQYREVVEDLRQQLQAQPRRLQRMREEWAEEKEGLAEQVQRLSVALTDVYSKLSDVKKDMEHHQQREQKLNAEVAARDKVIAQQRRDVDALSTKASHEIYQQAQALFSRLLKDRSVVGVEQECGVSAPGVHHPSVAHEHLSRILSHHSRSVDGKPQSFQRAREDSS</sequence>
<dbReference type="InterPro" id="IPR015915">
    <property type="entry name" value="Kelch-typ_b-propeller"/>
</dbReference>
<feature type="region of interest" description="Disordered" evidence="2">
    <location>
        <begin position="481"/>
        <end position="515"/>
    </location>
</feature>
<dbReference type="Gene3D" id="2.120.10.80">
    <property type="entry name" value="Kelch-type beta propeller"/>
    <property type="match status" value="1"/>
</dbReference>
<dbReference type="SUPFAM" id="SSF117281">
    <property type="entry name" value="Kelch motif"/>
    <property type="match status" value="2"/>
</dbReference>
<protein>
    <submittedName>
        <fullName evidence="3">Galactose oxidase</fullName>
    </submittedName>
</protein>
<feature type="region of interest" description="Disordered" evidence="2">
    <location>
        <begin position="1381"/>
        <end position="1493"/>
    </location>
</feature>
<feature type="region of interest" description="Disordered" evidence="2">
    <location>
        <begin position="2532"/>
        <end position="2555"/>
    </location>
</feature>
<feature type="compositionally biased region" description="Polar residues" evidence="2">
    <location>
        <begin position="48"/>
        <end position="60"/>
    </location>
</feature>
<feature type="region of interest" description="Disordered" evidence="2">
    <location>
        <begin position="1661"/>
        <end position="1701"/>
    </location>
</feature>
<feature type="region of interest" description="Disordered" evidence="2">
    <location>
        <begin position="528"/>
        <end position="558"/>
    </location>
</feature>
<feature type="compositionally biased region" description="Polar residues" evidence="2">
    <location>
        <begin position="485"/>
        <end position="495"/>
    </location>
</feature>
<dbReference type="Proteomes" id="UP000221165">
    <property type="component" value="Unassembled WGS sequence"/>
</dbReference>